<sequence length="217" mass="24485">MSDHSNTPEPPPGEEGAQNNLNTPSTLSHAERKEESIKTLERINFWIANCDTKISFSLAFAGILLGGFFSSSIITGSLTKLIEKLIKIKDIENHWEMRHIELTTIVLVIFVILIVVSVTYLFRGIKGSIDPSVYQQAQLTTNSNLFFGSIQGKSFGDFKDAIDAQTQEQLQNDYLSQTYINSKICQQKFNLYNKGVTYLIFSTVAFIILNTLFLFIR</sequence>
<feature type="domain" description="Pycsar effector protein" evidence="10">
    <location>
        <begin position="38"/>
        <end position="210"/>
    </location>
</feature>
<keyword evidence="5 9" id="KW-1133">Transmembrane helix</keyword>
<dbReference type="EMBL" id="JBJOSA010000007">
    <property type="protein sequence ID" value="MFL8937232.1"/>
    <property type="molecule type" value="Genomic_DNA"/>
</dbReference>
<feature type="transmembrane region" description="Helical" evidence="9">
    <location>
        <begin position="100"/>
        <end position="122"/>
    </location>
</feature>
<evidence type="ECO:0000256" key="6">
    <source>
        <dbReference type="ARBA" id="ARBA00023118"/>
    </source>
</evidence>
<comment type="caution">
    <text evidence="11">The sequence shown here is derived from an EMBL/GenBank/DDBJ whole genome shotgun (WGS) entry which is preliminary data.</text>
</comment>
<dbReference type="InterPro" id="IPR043760">
    <property type="entry name" value="PycTM_dom"/>
</dbReference>
<gene>
    <name evidence="11" type="ORF">ACKA06_10570</name>
</gene>
<evidence type="ECO:0000256" key="7">
    <source>
        <dbReference type="ARBA" id="ARBA00023136"/>
    </source>
</evidence>
<name>A0ABW8VST2_9BACI</name>
<keyword evidence="4" id="KW-0547">Nucleotide-binding</keyword>
<evidence type="ECO:0000256" key="3">
    <source>
        <dbReference type="ARBA" id="ARBA00022692"/>
    </source>
</evidence>
<keyword evidence="2" id="KW-1003">Cell membrane</keyword>
<feature type="transmembrane region" description="Helical" evidence="9">
    <location>
        <begin position="196"/>
        <end position="216"/>
    </location>
</feature>
<evidence type="ECO:0000256" key="9">
    <source>
        <dbReference type="SAM" id="Phobius"/>
    </source>
</evidence>
<dbReference type="Pfam" id="PF18967">
    <property type="entry name" value="PycTM"/>
    <property type="match status" value="1"/>
</dbReference>
<protein>
    <submittedName>
        <fullName evidence="11">Pycsar system effector family protein</fullName>
    </submittedName>
</protein>
<evidence type="ECO:0000259" key="10">
    <source>
        <dbReference type="Pfam" id="PF18967"/>
    </source>
</evidence>
<feature type="compositionally biased region" description="Polar residues" evidence="8">
    <location>
        <begin position="17"/>
        <end position="28"/>
    </location>
</feature>
<keyword evidence="7 9" id="KW-0472">Membrane</keyword>
<evidence type="ECO:0000256" key="5">
    <source>
        <dbReference type="ARBA" id="ARBA00022989"/>
    </source>
</evidence>
<accession>A0ABW8VST2</accession>
<evidence type="ECO:0000313" key="12">
    <source>
        <dbReference type="Proteomes" id="UP001628668"/>
    </source>
</evidence>
<feature type="region of interest" description="Disordered" evidence="8">
    <location>
        <begin position="1"/>
        <end position="31"/>
    </location>
</feature>
<dbReference type="Proteomes" id="UP001628668">
    <property type="component" value="Unassembled WGS sequence"/>
</dbReference>
<feature type="transmembrane region" description="Helical" evidence="9">
    <location>
        <begin position="54"/>
        <end position="79"/>
    </location>
</feature>
<evidence type="ECO:0000313" key="11">
    <source>
        <dbReference type="EMBL" id="MFL8937232.1"/>
    </source>
</evidence>
<dbReference type="RefSeq" id="WP_411159583.1">
    <property type="nucleotide sequence ID" value="NZ_JBJOSA010000007.1"/>
</dbReference>
<keyword evidence="3 9" id="KW-0812">Transmembrane</keyword>
<keyword evidence="12" id="KW-1185">Reference proteome</keyword>
<evidence type="ECO:0000256" key="2">
    <source>
        <dbReference type="ARBA" id="ARBA00022475"/>
    </source>
</evidence>
<evidence type="ECO:0000256" key="4">
    <source>
        <dbReference type="ARBA" id="ARBA00022741"/>
    </source>
</evidence>
<evidence type="ECO:0000256" key="8">
    <source>
        <dbReference type="SAM" id="MobiDB-lite"/>
    </source>
</evidence>
<comment type="subcellular location">
    <subcellularLocation>
        <location evidence="1">Cell membrane</location>
    </subcellularLocation>
</comment>
<evidence type="ECO:0000256" key="1">
    <source>
        <dbReference type="ARBA" id="ARBA00004236"/>
    </source>
</evidence>
<keyword evidence="6" id="KW-0051">Antiviral defense</keyword>
<reference evidence="11 12" key="1">
    <citation type="submission" date="2024-12" db="EMBL/GenBank/DDBJ databases">
        <authorList>
            <person name="Li X."/>
            <person name="Zhang D."/>
        </authorList>
    </citation>
    <scope>NUCLEOTIDE SEQUENCE [LARGE SCALE GENOMIC DNA]</scope>
    <source>
        <strain evidence="11 12">JCM19602</strain>
    </source>
</reference>
<organism evidence="11 12">
    <name type="scientific">Rossellomorea oryzaecorticis</name>
    <dbReference type="NCBI Taxonomy" id="1396505"/>
    <lineage>
        <taxon>Bacteria</taxon>
        <taxon>Bacillati</taxon>
        <taxon>Bacillota</taxon>
        <taxon>Bacilli</taxon>
        <taxon>Bacillales</taxon>
        <taxon>Bacillaceae</taxon>
        <taxon>Rossellomorea</taxon>
    </lineage>
</organism>
<proteinExistence type="predicted"/>